<accession>A0A444H9U2</accession>
<comment type="function">
    <text evidence="3">Catalyzes oxygen-dependent 5-hydroxyuridine (ho5U) modification at position 34 in tRNAs, the first step in 5-carboxymethoxyuridine (cmo5U) biosynthesis. May be part of an alternate pathway, which is able to bypass cmo5U biogenesis in a subset of tRNAs under aerobic conditions.</text>
</comment>
<evidence type="ECO:0000256" key="3">
    <source>
        <dbReference type="ARBA" id="ARBA00045625"/>
    </source>
</evidence>
<dbReference type="SUPFAM" id="SSF52821">
    <property type="entry name" value="Rhodanese/Cell cycle control phosphatase"/>
    <property type="match status" value="1"/>
</dbReference>
<name>A0A444H9U2_9FLAO</name>
<dbReference type="PANTHER" id="PTHR43846">
    <property type="entry name" value="UPF0176 PROTEIN YCEA"/>
    <property type="match status" value="1"/>
</dbReference>
<comment type="caution">
    <text evidence="6">The sequence shown here is derived from an EMBL/GenBank/DDBJ whole genome shotgun (WGS) entry which is preliminary data.</text>
</comment>
<dbReference type="Pfam" id="PF17773">
    <property type="entry name" value="UPF0176_N"/>
    <property type="match status" value="1"/>
</dbReference>
<dbReference type="EMBL" id="SBII01000007">
    <property type="protein sequence ID" value="RWX00014.1"/>
    <property type="molecule type" value="Genomic_DNA"/>
</dbReference>
<dbReference type="AlphaFoldDB" id="A0A444H9U2"/>
<dbReference type="CDD" id="cd01518">
    <property type="entry name" value="RHOD_YceA"/>
    <property type="match status" value="1"/>
</dbReference>
<dbReference type="InterPro" id="IPR001763">
    <property type="entry name" value="Rhodanese-like_dom"/>
</dbReference>
<protein>
    <recommendedName>
        <fullName evidence="4">tRNA uridine(34) hydroxylase</fullName>
        <ecNumber evidence="4">1.14.-.-</ecNumber>
    </recommendedName>
    <alternativeName>
        <fullName evidence="4">tRNA hydroxylation protein O</fullName>
    </alternativeName>
</protein>
<comment type="similarity">
    <text evidence="4">Belongs to the TrhO family.</text>
</comment>
<organism evidence="6 7">
    <name type="scientific">Flavobacterium cerinum</name>
    <dbReference type="NCBI Taxonomy" id="2502784"/>
    <lineage>
        <taxon>Bacteria</taxon>
        <taxon>Pseudomonadati</taxon>
        <taxon>Bacteroidota</taxon>
        <taxon>Flavobacteriia</taxon>
        <taxon>Flavobacteriales</taxon>
        <taxon>Flavobacteriaceae</taxon>
        <taxon>Flavobacterium</taxon>
    </lineage>
</organism>
<keyword evidence="6" id="KW-0808">Transferase</keyword>
<keyword evidence="7" id="KW-1185">Reference proteome</keyword>
<dbReference type="NCBIfam" id="NF001133">
    <property type="entry name" value="PRK00142.1-1"/>
    <property type="match status" value="1"/>
</dbReference>
<evidence type="ECO:0000313" key="7">
    <source>
        <dbReference type="Proteomes" id="UP000287527"/>
    </source>
</evidence>
<dbReference type="PROSITE" id="PS50206">
    <property type="entry name" value="RHODANESE_3"/>
    <property type="match status" value="1"/>
</dbReference>
<evidence type="ECO:0000256" key="2">
    <source>
        <dbReference type="ARBA" id="ARBA00023002"/>
    </source>
</evidence>
<evidence type="ECO:0000256" key="4">
    <source>
        <dbReference type="HAMAP-Rule" id="MF_00469"/>
    </source>
</evidence>
<dbReference type="InterPro" id="IPR020936">
    <property type="entry name" value="TrhO"/>
</dbReference>
<dbReference type="Pfam" id="PF12368">
    <property type="entry name" value="Rhodanese_C"/>
    <property type="match status" value="1"/>
</dbReference>
<dbReference type="InterPro" id="IPR022111">
    <property type="entry name" value="Rhodanese_C"/>
</dbReference>
<sequence length="452" mass="50735">MQLFNTLSAEERAELIDQSGKQRLTLSFYAYAPINDPKQFRDSLFLAWNPLVVLGRIYVANEGINAQLSLPADHFYEFKDHLDTIPFLKGIRLNVAVEHDDHSFLKLTIKVRDKIVADGLNDDTFDVMDGGTHLGANDFNKMLEDPNTIVVDMRNHYESEIGHFRSAITPDVDTFRESLPIIENQLADHKEDKNLLMYCTGGIRCEKASAFFKHKGFKNVFQLEGGIIEYTRQVKAEGLESKFIGKNFVFDARLGERITDDIVSQCHQCGKPCDNHTNCANEACHLLFIQCDECKEASDNCCSAACQDVMHLSEEEQKALRRGTMNGNMIFKKGKSDRLKFKKSGEGVSDVSLASAPKVKSAAKVKIKKILIGKGEHYYPKAEVGQFIIENDELNIGDKLLISGPSTGEEQIVVEKMFVNGKENTVAVKGDKVTINLPFRIRLSDKLFKIVG</sequence>
<dbReference type="RefSeq" id="WP_128389971.1">
    <property type="nucleotide sequence ID" value="NZ_SBII01000007.1"/>
</dbReference>
<dbReference type="InterPro" id="IPR036873">
    <property type="entry name" value="Rhodanese-like_dom_sf"/>
</dbReference>
<dbReference type="SMART" id="SM00450">
    <property type="entry name" value="RHOD"/>
    <property type="match status" value="1"/>
</dbReference>
<dbReference type="GO" id="GO:0006400">
    <property type="term" value="P:tRNA modification"/>
    <property type="evidence" value="ECO:0007669"/>
    <property type="project" value="UniProtKB-UniRule"/>
</dbReference>
<dbReference type="Proteomes" id="UP000287527">
    <property type="component" value="Unassembled WGS sequence"/>
</dbReference>
<gene>
    <name evidence="4" type="primary">trhO</name>
    <name evidence="6" type="ORF">EPI11_10750</name>
</gene>
<proteinExistence type="inferred from homology"/>
<evidence type="ECO:0000313" key="6">
    <source>
        <dbReference type="EMBL" id="RWX00014.1"/>
    </source>
</evidence>
<dbReference type="HAMAP" id="MF_00469">
    <property type="entry name" value="TrhO"/>
    <property type="match status" value="1"/>
</dbReference>
<dbReference type="GO" id="GO:0016705">
    <property type="term" value="F:oxidoreductase activity, acting on paired donors, with incorporation or reduction of molecular oxygen"/>
    <property type="evidence" value="ECO:0007669"/>
    <property type="project" value="UniProtKB-UniRule"/>
</dbReference>
<dbReference type="PANTHER" id="PTHR43846:SF1">
    <property type="entry name" value="TRNA URIDINE(34) HYDROXYLASE"/>
    <property type="match status" value="1"/>
</dbReference>
<feature type="domain" description="Rhodanese" evidence="5">
    <location>
        <begin position="144"/>
        <end position="239"/>
    </location>
</feature>
<keyword evidence="1 4" id="KW-0819">tRNA processing</keyword>
<dbReference type="Gene3D" id="3.30.70.100">
    <property type="match status" value="1"/>
</dbReference>
<dbReference type="GO" id="GO:0016740">
    <property type="term" value="F:transferase activity"/>
    <property type="evidence" value="ECO:0007669"/>
    <property type="project" value="UniProtKB-KW"/>
</dbReference>
<dbReference type="InterPro" id="IPR040503">
    <property type="entry name" value="TRHO_N"/>
</dbReference>
<evidence type="ECO:0000259" key="5">
    <source>
        <dbReference type="PROSITE" id="PS50206"/>
    </source>
</evidence>
<keyword evidence="2 4" id="KW-0560">Oxidoreductase</keyword>
<dbReference type="Pfam" id="PF00581">
    <property type="entry name" value="Rhodanese"/>
    <property type="match status" value="1"/>
</dbReference>
<dbReference type="EC" id="1.14.-.-" evidence="4"/>
<evidence type="ECO:0000256" key="1">
    <source>
        <dbReference type="ARBA" id="ARBA00022694"/>
    </source>
</evidence>
<comment type="catalytic activity">
    <reaction evidence="4">
        <text>uridine(34) in tRNA + AH2 + O2 = 5-hydroxyuridine(34) in tRNA + A + H2O</text>
        <dbReference type="Rhea" id="RHEA:64224"/>
        <dbReference type="Rhea" id="RHEA-COMP:11727"/>
        <dbReference type="Rhea" id="RHEA-COMP:13381"/>
        <dbReference type="ChEBI" id="CHEBI:13193"/>
        <dbReference type="ChEBI" id="CHEBI:15377"/>
        <dbReference type="ChEBI" id="CHEBI:15379"/>
        <dbReference type="ChEBI" id="CHEBI:17499"/>
        <dbReference type="ChEBI" id="CHEBI:65315"/>
        <dbReference type="ChEBI" id="CHEBI:136877"/>
    </reaction>
</comment>
<reference evidence="6 7" key="1">
    <citation type="submission" date="2019-01" db="EMBL/GenBank/DDBJ databases">
        <title>Flavobacterium sp. nov.,isolated from freshwater.</title>
        <authorList>
            <person name="Zhang R."/>
            <person name="Du Z.-J."/>
        </authorList>
    </citation>
    <scope>NUCLEOTIDE SEQUENCE [LARGE SCALE GENOMIC DNA]</scope>
    <source>
        <strain evidence="6 7">1E403</strain>
    </source>
</reference>
<dbReference type="Gene3D" id="3.40.250.10">
    <property type="entry name" value="Rhodanese-like domain"/>
    <property type="match status" value="1"/>
</dbReference>
<dbReference type="OrthoDB" id="9778326at2"/>